<accession>A0A811V4P1</accession>
<dbReference type="InterPro" id="IPR018800">
    <property type="entry name" value="PRCC"/>
</dbReference>
<dbReference type="PANTHER" id="PTHR13621">
    <property type="entry name" value="PROLINE-RICH PROTEIN PRCC"/>
    <property type="match status" value="1"/>
</dbReference>
<dbReference type="OrthoDB" id="206969at2759"/>
<feature type="compositionally biased region" description="Low complexity" evidence="1">
    <location>
        <begin position="72"/>
        <end position="85"/>
    </location>
</feature>
<dbReference type="Proteomes" id="UP000606786">
    <property type="component" value="Unassembled WGS sequence"/>
</dbReference>
<name>A0A811V4P1_CERCA</name>
<evidence type="ECO:0000313" key="2">
    <source>
        <dbReference type="EMBL" id="CAD7006409.1"/>
    </source>
</evidence>
<protein>
    <submittedName>
        <fullName evidence="2">(Mediterranean fruit fly) hypothetical protein</fullName>
    </submittedName>
</protein>
<evidence type="ECO:0000256" key="1">
    <source>
        <dbReference type="SAM" id="MobiDB-lite"/>
    </source>
</evidence>
<dbReference type="EMBL" id="CAJHJT010000034">
    <property type="protein sequence ID" value="CAD7006409.1"/>
    <property type="molecule type" value="Genomic_DNA"/>
</dbReference>
<comment type="caution">
    <text evidence="2">The sequence shown here is derived from an EMBL/GenBank/DDBJ whole genome shotgun (WGS) entry which is preliminary data.</text>
</comment>
<reference evidence="2" key="1">
    <citation type="submission" date="2020-11" db="EMBL/GenBank/DDBJ databases">
        <authorList>
            <person name="Whitehead M."/>
        </authorList>
    </citation>
    <scope>NUCLEOTIDE SEQUENCE</scope>
    <source>
        <strain evidence="2">EGII</strain>
    </source>
</reference>
<gene>
    <name evidence="2" type="ORF">CCAP1982_LOCUS14729</name>
</gene>
<proteinExistence type="predicted"/>
<sequence>MSLVAYEASSDEESNHSEEEEGEGTTAAAIINGLSSLPAKGLNGGHTSGKISDDEEDYAPAEFSPLSGTETSKLSAPSLSLPKPKNSSETKVLDEEIEVTPIFSKLPTPKNTIENKTIIEEEDDEFLHKKATLPLEELKPKPVNVLQNKGPVKITIPSLKEFSDVDKDMTNKAKNKPLQAGQKKSSLLSMLPQAKSERNFTKSAVKLPNNYSDNIATQPKPSSVNRFIPDTVKNRRPAYNTEGVDGVRRAYKKPLKPTDVTKISLVNCSESEESGDEGGDFFSLNSEDKLPEVSKNEIDDLIAKRAAKMMKAKEKFFNDTTENKNSTVENMEVEDDALDLEGQQKQAILNREAMQALAGSRAKRRKDENIQVLDISSAEVLPSREEWMRTALASSTAYQPTGVLVDEEPAAGTRRKHQITYLAHKAKANEAELQAMWAANRQNRKATQSKYGF</sequence>
<evidence type="ECO:0000313" key="3">
    <source>
        <dbReference type="Proteomes" id="UP000606786"/>
    </source>
</evidence>
<dbReference type="GO" id="GO:0005634">
    <property type="term" value="C:nucleus"/>
    <property type="evidence" value="ECO:0007669"/>
    <property type="project" value="TreeGrafter"/>
</dbReference>
<dbReference type="AlphaFoldDB" id="A0A811V4P1"/>
<dbReference type="Pfam" id="PF10253">
    <property type="entry name" value="PRCC"/>
    <property type="match status" value="1"/>
</dbReference>
<organism evidence="2 3">
    <name type="scientific">Ceratitis capitata</name>
    <name type="common">Mediterranean fruit fly</name>
    <name type="synonym">Tephritis capitata</name>
    <dbReference type="NCBI Taxonomy" id="7213"/>
    <lineage>
        <taxon>Eukaryota</taxon>
        <taxon>Metazoa</taxon>
        <taxon>Ecdysozoa</taxon>
        <taxon>Arthropoda</taxon>
        <taxon>Hexapoda</taxon>
        <taxon>Insecta</taxon>
        <taxon>Pterygota</taxon>
        <taxon>Neoptera</taxon>
        <taxon>Endopterygota</taxon>
        <taxon>Diptera</taxon>
        <taxon>Brachycera</taxon>
        <taxon>Muscomorpha</taxon>
        <taxon>Tephritoidea</taxon>
        <taxon>Tephritidae</taxon>
        <taxon>Ceratitis</taxon>
        <taxon>Ceratitis</taxon>
    </lineage>
</organism>
<dbReference type="PANTHER" id="PTHR13621:SF2">
    <property type="entry name" value="PROLINE-RICH PROTEIN PRCC"/>
    <property type="match status" value="1"/>
</dbReference>
<keyword evidence="3" id="KW-1185">Reference proteome</keyword>
<feature type="region of interest" description="Disordered" evidence="1">
    <location>
        <begin position="1"/>
        <end position="92"/>
    </location>
</feature>